<comment type="caution">
    <text evidence="6">Lacks conserved residue(s) required for the propagation of feature annotation.</text>
</comment>
<evidence type="ECO:0000313" key="7">
    <source>
        <dbReference type="EMBL" id="KAG9324244.1"/>
    </source>
</evidence>
<organism evidence="7 8">
    <name type="scientific">Mortierella alpina</name>
    <name type="common">Oleaginous fungus</name>
    <name type="synonym">Mortierella renispora</name>
    <dbReference type="NCBI Taxonomy" id="64518"/>
    <lineage>
        <taxon>Eukaryota</taxon>
        <taxon>Fungi</taxon>
        <taxon>Fungi incertae sedis</taxon>
        <taxon>Mucoromycota</taxon>
        <taxon>Mortierellomycotina</taxon>
        <taxon>Mortierellomycetes</taxon>
        <taxon>Mortierellales</taxon>
        <taxon>Mortierellaceae</taxon>
        <taxon>Mortierella</taxon>
    </lineage>
</organism>
<gene>
    <name evidence="7" type="ORF">KVV02_002191</name>
</gene>
<comment type="similarity">
    <text evidence="2 6">Belongs to the DP1 family.</text>
</comment>
<reference evidence="7" key="1">
    <citation type="submission" date="2021-07" db="EMBL/GenBank/DDBJ databases">
        <title>Draft genome of Mortierella alpina, strain LL118, isolated from an aspen leaf litter sample.</title>
        <authorList>
            <person name="Yang S."/>
            <person name="Vinatzer B.A."/>
        </authorList>
    </citation>
    <scope>NUCLEOTIDE SEQUENCE</scope>
    <source>
        <strain evidence="7">LL118</strain>
    </source>
</reference>
<evidence type="ECO:0000256" key="5">
    <source>
        <dbReference type="ARBA" id="ARBA00023136"/>
    </source>
</evidence>
<feature type="transmembrane region" description="Helical" evidence="6">
    <location>
        <begin position="125"/>
        <end position="146"/>
    </location>
</feature>
<evidence type="ECO:0000256" key="3">
    <source>
        <dbReference type="ARBA" id="ARBA00022692"/>
    </source>
</evidence>
<evidence type="ECO:0000256" key="6">
    <source>
        <dbReference type="RuleBase" id="RU362006"/>
    </source>
</evidence>
<evidence type="ECO:0000313" key="8">
    <source>
        <dbReference type="Proteomes" id="UP000717515"/>
    </source>
</evidence>
<proteinExistence type="inferred from homology"/>
<feature type="transmembrane region" description="Helical" evidence="6">
    <location>
        <begin position="54"/>
        <end position="76"/>
    </location>
</feature>
<protein>
    <recommendedName>
        <fullName evidence="6">Protein YOP1</fullName>
    </recommendedName>
</protein>
<keyword evidence="3 6" id="KW-0812">Transmembrane</keyword>
<dbReference type="PANTHER" id="PTHR12300:SF161">
    <property type="entry name" value="RECEPTOR EXPRESSION-ENHANCING PROTEIN"/>
    <property type="match status" value="1"/>
</dbReference>
<dbReference type="Pfam" id="PF03134">
    <property type="entry name" value="TB2_DP1_HVA22"/>
    <property type="match status" value="1"/>
</dbReference>
<feature type="transmembrane region" description="Helical" evidence="6">
    <location>
        <begin position="97"/>
        <end position="119"/>
    </location>
</feature>
<dbReference type="AlphaFoldDB" id="A0A9P8A5C4"/>
<keyword evidence="4 6" id="KW-1133">Transmembrane helix</keyword>
<name>A0A9P8A5C4_MORAP</name>
<keyword evidence="5 6" id="KW-0472">Membrane</keyword>
<evidence type="ECO:0000256" key="2">
    <source>
        <dbReference type="ARBA" id="ARBA00008573"/>
    </source>
</evidence>
<comment type="subcellular location">
    <subcellularLocation>
        <location evidence="1 6">Membrane</location>
        <topology evidence="1 6">Multi-pass membrane protein</topology>
    </subcellularLocation>
</comment>
<comment type="caution">
    <text evidence="7">The sequence shown here is derived from an EMBL/GenBank/DDBJ whole genome shotgun (WGS) entry which is preliminary data.</text>
</comment>
<dbReference type="InterPro" id="IPR004345">
    <property type="entry name" value="TB2_DP1_HVA22"/>
</dbReference>
<dbReference type="EMBL" id="JAIFTL010000073">
    <property type="protein sequence ID" value="KAG9324244.1"/>
    <property type="molecule type" value="Genomic_DNA"/>
</dbReference>
<evidence type="ECO:0000256" key="4">
    <source>
        <dbReference type="ARBA" id="ARBA00022989"/>
    </source>
</evidence>
<accession>A0A9P8A5C4</accession>
<dbReference type="GO" id="GO:0016020">
    <property type="term" value="C:membrane"/>
    <property type="evidence" value="ECO:0007669"/>
    <property type="project" value="UniProtKB-SubCell"/>
</dbReference>
<evidence type="ECO:0000256" key="1">
    <source>
        <dbReference type="ARBA" id="ARBA00004141"/>
    </source>
</evidence>
<dbReference type="PANTHER" id="PTHR12300">
    <property type="entry name" value="HVA22-LIKE PROTEINS"/>
    <property type="match status" value="1"/>
</dbReference>
<dbReference type="Proteomes" id="UP000717515">
    <property type="component" value="Unassembled WGS sequence"/>
</dbReference>
<sequence length="189" mass="21671">MVRHPISTMETIQVKARYYNAQLDKELSKYAPLNQFQAATGVPKTYLAIGAGSFFTLMIFFNFAGKLLSNLLGWVYPAYRSFKALETPEKEDDKQWLTYWTVYGFVSILESFTDILLYWFPFYFFLKTVFLLWLMIPSFNGAALVYTRILRPFLVQHKNEIDSSYQNLKAKVSAVASELDGSSSATAAQ</sequence>